<keyword evidence="1" id="KW-0812">Transmembrane</keyword>
<feature type="transmembrane region" description="Helical" evidence="1">
    <location>
        <begin position="139"/>
        <end position="160"/>
    </location>
</feature>
<evidence type="ECO:0000313" key="2">
    <source>
        <dbReference type="EMBL" id="KAK3393680.1"/>
    </source>
</evidence>
<reference evidence="2" key="1">
    <citation type="journal article" date="2023" name="Mol. Phylogenet. Evol.">
        <title>Genome-scale phylogeny and comparative genomics of the fungal order Sordariales.</title>
        <authorList>
            <person name="Hensen N."/>
            <person name="Bonometti L."/>
            <person name="Westerberg I."/>
            <person name="Brannstrom I.O."/>
            <person name="Guillou S."/>
            <person name="Cros-Aarteil S."/>
            <person name="Calhoun S."/>
            <person name="Haridas S."/>
            <person name="Kuo A."/>
            <person name="Mondo S."/>
            <person name="Pangilinan J."/>
            <person name="Riley R."/>
            <person name="LaButti K."/>
            <person name="Andreopoulos B."/>
            <person name="Lipzen A."/>
            <person name="Chen C."/>
            <person name="Yan M."/>
            <person name="Daum C."/>
            <person name="Ng V."/>
            <person name="Clum A."/>
            <person name="Steindorff A."/>
            <person name="Ohm R.A."/>
            <person name="Martin F."/>
            <person name="Silar P."/>
            <person name="Natvig D.O."/>
            <person name="Lalanne C."/>
            <person name="Gautier V."/>
            <person name="Ament-Velasquez S.L."/>
            <person name="Kruys A."/>
            <person name="Hutchinson M.I."/>
            <person name="Powell A.J."/>
            <person name="Barry K."/>
            <person name="Miller A.N."/>
            <person name="Grigoriev I.V."/>
            <person name="Debuchy R."/>
            <person name="Gladieux P."/>
            <person name="Hiltunen Thoren M."/>
            <person name="Johannesson H."/>
        </authorList>
    </citation>
    <scope>NUCLEOTIDE SEQUENCE</scope>
    <source>
        <strain evidence="2">CBS 232.78</strain>
    </source>
</reference>
<protein>
    <submittedName>
        <fullName evidence="2">Uncharacterized protein</fullName>
    </submittedName>
</protein>
<comment type="caution">
    <text evidence="2">The sequence shown here is derived from an EMBL/GenBank/DDBJ whole genome shotgun (WGS) entry which is preliminary data.</text>
</comment>
<dbReference type="Proteomes" id="UP001285441">
    <property type="component" value="Unassembled WGS sequence"/>
</dbReference>
<organism evidence="2 3">
    <name type="scientific">Podospora didyma</name>
    <dbReference type="NCBI Taxonomy" id="330526"/>
    <lineage>
        <taxon>Eukaryota</taxon>
        <taxon>Fungi</taxon>
        <taxon>Dikarya</taxon>
        <taxon>Ascomycota</taxon>
        <taxon>Pezizomycotina</taxon>
        <taxon>Sordariomycetes</taxon>
        <taxon>Sordariomycetidae</taxon>
        <taxon>Sordariales</taxon>
        <taxon>Podosporaceae</taxon>
        <taxon>Podospora</taxon>
    </lineage>
</organism>
<reference evidence="2" key="2">
    <citation type="submission" date="2023-06" db="EMBL/GenBank/DDBJ databases">
        <authorList>
            <consortium name="Lawrence Berkeley National Laboratory"/>
            <person name="Haridas S."/>
            <person name="Hensen N."/>
            <person name="Bonometti L."/>
            <person name="Westerberg I."/>
            <person name="Brannstrom I.O."/>
            <person name="Guillou S."/>
            <person name="Cros-Aarteil S."/>
            <person name="Calhoun S."/>
            <person name="Kuo A."/>
            <person name="Mondo S."/>
            <person name="Pangilinan J."/>
            <person name="Riley R."/>
            <person name="LaButti K."/>
            <person name="Andreopoulos B."/>
            <person name="Lipzen A."/>
            <person name="Chen C."/>
            <person name="Yanf M."/>
            <person name="Daum C."/>
            <person name="Ng V."/>
            <person name="Clum A."/>
            <person name="Steindorff A."/>
            <person name="Ohm R."/>
            <person name="Martin F."/>
            <person name="Silar P."/>
            <person name="Natvig D."/>
            <person name="Lalanne C."/>
            <person name="Gautier V."/>
            <person name="Ament-velasquez S.L."/>
            <person name="Kruys A."/>
            <person name="Hutchinson M.I."/>
            <person name="Powell A.J."/>
            <person name="Barry K."/>
            <person name="Miller A.N."/>
            <person name="Grigoriev I.V."/>
            <person name="Debuchy R."/>
            <person name="Gladieux P."/>
            <person name="Thoren M.H."/>
            <person name="Johannesson H."/>
        </authorList>
    </citation>
    <scope>NUCLEOTIDE SEQUENCE</scope>
    <source>
        <strain evidence="2">CBS 232.78</strain>
    </source>
</reference>
<dbReference type="AlphaFoldDB" id="A0AAE0P5J2"/>
<keyword evidence="1" id="KW-1133">Transmembrane helix</keyword>
<accession>A0AAE0P5J2</accession>
<dbReference type="EMBL" id="JAULSW010000001">
    <property type="protein sequence ID" value="KAK3393680.1"/>
    <property type="molecule type" value="Genomic_DNA"/>
</dbReference>
<evidence type="ECO:0000313" key="3">
    <source>
        <dbReference type="Proteomes" id="UP001285441"/>
    </source>
</evidence>
<proteinExistence type="predicted"/>
<keyword evidence="1" id="KW-0472">Membrane</keyword>
<evidence type="ECO:0000256" key="1">
    <source>
        <dbReference type="SAM" id="Phobius"/>
    </source>
</evidence>
<name>A0AAE0P5J2_9PEZI</name>
<gene>
    <name evidence="2" type="ORF">B0H63DRAFT_24439</name>
</gene>
<sequence>MSSRCKSFSSSKNQIREENISLTRKQCSSLLSHLACHPQKMGTPGACLSGRFEEAFIHNTCPLPTSHRREVVVFIIAGMPGNSTSPRVHSFSTFVWHSQAIIVSENLSRAAEAAFSFISLPCPPHRKPSSFPLRQNAQASVFLLSLFETVFLGLLSCPILRLK</sequence>
<keyword evidence="3" id="KW-1185">Reference proteome</keyword>